<evidence type="ECO:0000313" key="2">
    <source>
        <dbReference type="EMBL" id="KAG4417549.1"/>
    </source>
</evidence>
<dbReference type="EMBL" id="JAFJYH010000151">
    <property type="protein sequence ID" value="KAG4417549.1"/>
    <property type="molecule type" value="Genomic_DNA"/>
</dbReference>
<keyword evidence="3" id="KW-1185">Reference proteome</keyword>
<organism evidence="2 3">
    <name type="scientific">Cadophora malorum</name>
    <dbReference type="NCBI Taxonomy" id="108018"/>
    <lineage>
        <taxon>Eukaryota</taxon>
        <taxon>Fungi</taxon>
        <taxon>Dikarya</taxon>
        <taxon>Ascomycota</taxon>
        <taxon>Pezizomycotina</taxon>
        <taxon>Leotiomycetes</taxon>
        <taxon>Helotiales</taxon>
        <taxon>Ploettnerulaceae</taxon>
        <taxon>Cadophora</taxon>
    </lineage>
</organism>
<dbReference type="PROSITE" id="PS50181">
    <property type="entry name" value="FBOX"/>
    <property type="match status" value="1"/>
</dbReference>
<dbReference type="OrthoDB" id="3766406at2759"/>
<accession>A0A8H7TCX4</accession>
<dbReference type="Proteomes" id="UP000664132">
    <property type="component" value="Unassembled WGS sequence"/>
</dbReference>
<evidence type="ECO:0000313" key="3">
    <source>
        <dbReference type="Proteomes" id="UP000664132"/>
    </source>
</evidence>
<name>A0A8H7TCX4_9HELO</name>
<comment type="caution">
    <text evidence="2">The sequence shown here is derived from an EMBL/GenBank/DDBJ whole genome shotgun (WGS) entry which is preliminary data.</text>
</comment>
<dbReference type="InterPro" id="IPR001810">
    <property type="entry name" value="F-box_dom"/>
</dbReference>
<proteinExistence type="predicted"/>
<reference evidence="2" key="1">
    <citation type="submission" date="2021-02" db="EMBL/GenBank/DDBJ databases">
        <title>Genome sequence Cadophora malorum strain M34.</title>
        <authorList>
            <person name="Stefanovic E."/>
            <person name="Vu D."/>
            <person name="Scully C."/>
            <person name="Dijksterhuis J."/>
            <person name="Roader J."/>
            <person name="Houbraken J."/>
        </authorList>
    </citation>
    <scope>NUCLEOTIDE SEQUENCE</scope>
    <source>
        <strain evidence="2">M34</strain>
    </source>
</reference>
<evidence type="ECO:0000259" key="1">
    <source>
        <dbReference type="PROSITE" id="PS50181"/>
    </source>
</evidence>
<dbReference type="AlphaFoldDB" id="A0A8H7TCX4"/>
<gene>
    <name evidence="2" type="ORF">IFR04_009279</name>
</gene>
<feature type="domain" description="F-box" evidence="1">
    <location>
        <begin position="31"/>
        <end position="76"/>
    </location>
</feature>
<dbReference type="InterPro" id="IPR036047">
    <property type="entry name" value="F-box-like_dom_sf"/>
</dbReference>
<sequence>MTEYFTTIFPQVNDYILGPPPTAASFLYEAMTVLLDLPREMILHITHFLSPASAASFTHCCRAVLKIIGTKYWQALIDSSQKQGLRQFLRLLEIDLSNHVLCSHCSILHEIDSSTHRSKECYPSELFGGVYIYIHKDIIFLSIAAMMKLYRQGLDYSQFLRYFTCRFTGTRESIPYQFLSRAKIINGSLLLRVQESFLFPKGHQPQIPITARVGICHHVGIPGFTFDARLPEHAQCTLDHDHEARQCSRSSGMRQCVYCPTEFQIELQGCADLGVALVTTKWLDLGEGRTVLDPKWWSRLSTKYTNHELFSGMRGIYKQEIEDRKPIQSELASIRDAMESEEDLESDVAEAKSRLGLCIRLIDSRLGLGY</sequence>
<dbReference type="SUPFAM" id="SSF81383">
    <property type="entry name" value="F-box domain"/>
    <property type="match status" value="1"/>
</dbReference>
<protein>
    <recommendedName>
        <fullName evidence="1">F-box domain-containing protein</fullName>
    </recommendedName>
</protein>